<evidence type="ECO:0000313" key="1">
    <source>
        <dbReference type="EMBL" id="CEM62379.1"/>
    </source>
</evidence>
<protein>
    <submittedName>
        <fullName evidence="1">Uncharacterized protein</fullName>
    </submittedName>
</protein>
<keyword evidence="2" id="KW-1185">Reference proteome</keyword>
<proteinExistence type="predicted"/>
<dbReference type="RefSeq" id="WP_044634789.1">
    <property type="nucleotide sequence ID" value="NZ_CDNC01000025.1"/>
</dbReference>
<gene>
    <name evidence="1" type="ORF">TPHV1_310008</name>
</gene>
<dbReference type="EMBL" id="CDNC01000025">
    <property type="protein sequence ID" value="CEM62379.1"/>
    <property type="molecule type" value="Genomic_DNA"/>
</dbReference>
<sequence>MAKKIWYSQPLAVIWESYNKTFKKQKLSPKEFIWEWLTPQILNPFMPDGTPTQTNILIGDLFYADTIKKLLHLYFVDKSLRDFLINLPIADFSGLKKFIIENGEEIQDGCLTTLGQQFDLKKKTRTLDFGIHIPFENKYKGYAFSFLYKPEENTIIFVWLVEKDAGYISFDEYNKLERDNSERSKKISSYLRLAVNTIAYMNAFPECIVDGVPNNIKEEYSKSIKLSEKVVENLSDTKRMAPHFRRGYFKCLTSDFYTKKKGQIVFVKETMVNGNAKTVYTADNLEEIKNT</sequence>
<name>A0A0B7GUP1_TREPH</name>
<dbReference type="OrthoDB" id="357560at2"/>
<evidence type="ECO:0000313" key="2">
    <source>
        <dbReference type="Proteomes" id="UP000042527"/>
    </source>
</evidence>
<dbReference type="Proteomes" id="UP000042527">
    <property type="component" value="Unassembled WGS sequence"/>
</dbReference>
<organism evidence="1 2">
    <name type="scientific">Treponema phagedenis</name>
    <dbReference type="NCBI Taxonomy" id="162"/>
    <lineage>
        <taxon>Bacteria</taxon>
        <taxon>Pseudomonadati</taxon>
        <taxon>Spirochaetota</taxon>
        <taxon>Spirochaetia</taxon>
        <taxon>Spirochaetales</taxon>
        <taxon>Treponemataceae</taxon>
        <taxon>Treponema</taxon>
    </lineage>
</organism>
<dbReference type="AlphaFoldDB" id="A0A0B7GUP1"/>
<accession>A0A0B7GUP1</accession>
<reference evidence="2" key="1">
    <citation type="submission" date="2015-01" db="EMBL/GenBank/DDBJ databases">
        <authorList>
            <person name="Manzoor Shahid"/>
            <person name="Zubair Saima"/>
        </authorList>
    </citation>
    <scope>NUCLEOTIDE SEQUENCE [LARGE SCALE GENOMIC DNA]</scope>
    <source>
        <strain evidence="2">V1</strain>
    </source>
</reference>